<dbReference type="STRING" id="511.UZ73_06535"/>
<reference evidence="3 4" key="1">
    <citation type="submission" date="2018-05" db="EMBL/GenBank/DDBJ databases">
        <title>Genome Sequence of an Efficient Indole-Degrading Bacterium, Alcaligenes sp.YBY.</title>
        <authorList>
            <person name="Yang B."/>
        </authorList>
    </citation>
    <scope>NUCLEOTIDE SEQUENCE [LARGE SCALE GENOMIC DNA]</scope>
    <source>
        <strain evidence="3 4">YBY</strain>
    </source>
</reference>
<feature type="region of interest" description="Disordered" evidence="1">
    <location>
        <begin position="1"/>
        <end position="42"/>
    </location>
</feature>
<name>A0A2U2BKU3_ALCFA</name>
<sequence>MTVPPQLALFPDTAFPHPAQRQEKPPAGSALPPQSALTVRPESLPEGVQWQQVQLDGHTIGYQLKRSRRRTLGLTINDSGLTVALPSWVKISQAEQVLHSKSAWILRKLREYQQRREQLALQSLQWVDGDTLPFMGVPIRLSLNPQIQQVHFDGQAGQVQRGQCLSLPLPVGAEPQRVQELTQAWLQKQARQWFEQRLQHYLNLSGLSASKLRLAAPAKRWGSCNSDGTIMLNWRLIHFHPSIIDYVVAHEVAHLQEMNHGPRFWALVEMLYPDFVNARNQLRQYDPGTLPLL</sequence>
<reference evidence="3 4" key="2">
    <citation type="submission" date="2018-05" db="EMBL/GenBank/DDBJ databases">
        <authorList>
            <person name="Lanie J.A."/>
            <person name="Ng W.-L."/>
            <person name="Kazmierczak K.M."/>
            <person name="Andrzejewski T.M."/>
            <person name="Davidsen T.M."/>
            <person name="Wayne K.J."/>
            <person name="Tettelin H."/>
            <person name="Glass J.I."/>
            <person name="Rusch D."/>
            <person name="Podicherti R."/>
            <person name="Tsui H.-C.T."/>
            <person name="Winkler M.E."/>
        </authorList>
    </citation>
    <scope>NUCLEOTIDE SEQUENCE [LARGE SCALE GENOMIC DNA]</scope>
    <source>
        <strain evidence="3 4">YBY</strain>
    </source>
</reference>
<evidence type="ECO:0000313" key="4">
    <source>
        <dbReference type="Proteomes" id="UP000245216"/>
    </source>
</evidence>
<dbReference type="EMBL" id="QEXO01000002">
    <property type="protein sequence ID" value="PWE14577.1"/>
    <property type="molecule type" value="Genomic_DNA"/>
</dbReference>
<dbReference type="InterPro" id="IPR053136">
    <property type="entry name" value="UTP_pyrophosphatase-like"/>
</dbReference>
<accession>A0A2U2BKU3</accession>
<dbReference type="AlphaFoldDB" id="A0A2U2BKU3"/>
<protein>
    <submittedName>
        <fullName evidence="3">M48 family peptidase</fullName>
    </submittedName>
</protein>
<gene>
    <name evidence="3" type="ORF">DF183_07620</name>
</gene>
<proteinExistence type="predicted"/>
<comment type="caution">
    <text evidence="3">The sequence shown here is derived from an EMBL/GenBank/DDBJ whole genome shotgun (WGS) entry which is preliminary data.</text>
</comment>
<evidence type="ECO:0000313" key="3">
    <source>
        <dbReference type="EMBL" id="PWE14577.1"/>
    </source>
</evidence>
<dbReference type="Pfam" id="PF01863">
    <property type="entry name" value="YgjP-like"/>
    <property type="match status" value="1"/>
</dbReference>
<dbReference type="InterPro" id="IPR002725">
    <property type="entry name" value="YgjP-like_metallopeptidase"/>
</dbReference>
<dbReference type="PANTHER" id="PTHR30399">
    <property type="entry name" value="UNCHARACTERIZED PROTEIN YGJP"/>
    <property type="match status" value="1"/>
</dbReference>
<organism evidence="3 4">
    <name type="scientific">Alcaligenes faecalis</name>
    <dbReference type="NCBI Taxonomy" id="511"/>
    <lineage>
        <taxon>Bacteria</taxon>
        <taxon>Pseudomonadati</taxon>
        <taxon>Pseudomonadota</taxon>
        <taxon>Betaproteobacteria</taxon>
        <taxon>Burkholderiales</taxon>
        <taxon>Alcaligenaceae</taxon>
        <taxon>Alcaligenes</taxon>
    </lineage>
</organism>
<dbReference type="Proteomes" id="UP000245216">
    <property type="component" value="Unassembled WGS sequence"/>
</dbReference>
<dbReference type="CDD" id="cd07344">
    <property type="entry name" value="M48_yhfN_like"/>
    <property type="match status" value="1"/>
</dbReference>
<feature type="domain" description="YgjP-like metallopeptidase" evidence="2">
    <location>
        <begin position="70"/>
        <end position="284"/>
    </location>
</feature>
<dbReference type="PANTHER" id="PTHR30399:SF1">
    <property type="entry name" value="UTP PYROPHOSPHATASE"/>
    <property type="match status" value="1"/>
</dbReference>
<evidence type="ECO:0000259" key="2">
    <source>
        <dbReference type="Pfam" id="PF01863"/>
    </source>
</evidence>
<dbReference type="Gene3D" id="3.30.2010.10">
    <property type="entry name" value="Metalloproteases ('zincins'), catalytic domain"/>
    <property type="match status" value="1"/>
</dbReference>
<dbReference type="RefSeq" id="WP_109088795.1">
    <property type="nucleotide sequence ID" value="NZ_QEXO01000002.1"/>
</dbReference>
<evidence type="ECO:0000256" key="1">
    <source>
        <dbReference type="SAM" id="MobiDB-lite"/>
    </source>
</evidence>